<protein>
    <submittedName>
        <fullName evidence="3">Conjugal transfer protein</fullName>
    </submittedName>
</protein>
<keyword evidence="2" id="KW-0812">Transmembrane</keyword>
<keyword evidence="4" id="KW-1185">Reference proteome</keyword>
<evidence type="ECO:0000313" key="4">
    <source>
        <dbReference type="Proteomes" id="UP000806528"/>
    </source>
</evidence>
<dbReference type="InterPro" id="IPR035628">
    <property type="entry name" value="TcpC_C"/>
</dbReference>
<comment type="caution">
    <text evidence="3">The sequence shown here is derived from an EMBL/GenBank/DDBJ whole genome shotgun (WGS) entry which is preliminary data.</text>
</comment>
<feature type="region of interest" description="Disordered" evidence="1">
    <location>
        <begin position="1"/>
        <end position="32"/>
    </location>
</feature>
<reference evidence="3 4" key="1">
    <citation type="submission" date="2020-09" db="EMBL/GenBank/DDBJ databases">
        <title>Diversity and distribution of actinomycetes associated with coral in the coast of Hainan.</title>
        <authorList>
            <person name="Li F."/>
        </authorList>
    </citation>
    <scope>NUCLEOTIDE SEQUENCE [LARGE SCALE GENOMIC DNA]</scope>
    <source>
        <strain evidence="3 4">HNM0947</strain>
    </source>
</reference>
<dbReference type="Gene3D" id="3.10.450.540">
    <property type="match status" value="1"/>
</dbReference>
<evidence type="ECO:0000256" key="2">
    <source>
        <dbReference type="SAM" id="Phobius"/>
    </source>
</evidence>
<keyword evidence="2" id="KW-0472">Membrane</keyword>
<evidence type="ECO:0000256" key="1">
    <source>
        <dbReference type="SAM" id="MobiDB-lite"/>
    </source>
</evidence>
<sequence>MAKGARRGTAVQDRAEETGFDDGFDEPSTKPPGRWAGGRWLVGAGRVVLWVFIAVVIVNGIMIPLRGGFALPAADDAPEQAETVDYPETAAAAFGLRFAEVYLNTEESGEERLEALAAYVPEGQAADLELPAESLAAENLTVFAVDVENENNAMVVVRADVNDEPMSLEVPVYSDGDSLVVSGRPALLGAPTRAELPPGASFETDDAAAQELQSVLPGFFEAYAQEPGHLDRYVEADASITPLPANSLEFAELSEITVPSQSTSGEEDVRRVAATVEWTLPAPDGSETGQLTQDYLVTVVDSGGEWHVRDIQGSPRSYGE</sequence>
<dbReference type="CDD" id="cd16386">
    <property type="entry name" value="TcpC_N"/>
    <property type="match status" value="1"/>
</dbReference>
<keyword evidence="2" id="KW-1133">Transmembrane helix</keyword>
<organism evidence="3 4">
    <name type="scientific">Nocardiopsis coralli</name>
    <dbReference type="NCBI Taxonomy" id="2772213"/>
    <lineage>
        <taxon>Bacteria</taxon>
        <taxon>Bacillati</taxon>
        <taxon>Actinomycetota</taxon>
        <taxon>Actinomycetes</taxon>
        <taxon>Streptosporangiales</taxon>
        <taxon>Nocardiopsidaceae</taxon>
        <taxon>Nocardiopsis</taxon>
    </lineage>
</organism>
<dbReference type="RefSeq" id="WP_193122787.1">
    <property type="nucleotide sequence ID" value="NZ_JADBGI010000013.1"/>
</dbReference>
<dbReference type="EMBL" id="JADBGI010000013">
    <property type="protein sequence ID" value="MBE3000172.1"/>
    <property type="molecule type" value="Genomic_DNA"/>
</dbReference>
<dbReference type="CDD" id="cd16428">
    <property type="entry name" value="TcpC_C"/>
    <property type="match status" value="1"/>
</dbReference>
<name>A0ABR9P8K2_9ACTN</name>
<evidence type="ECO:0000313" key="3">
    <source>
        <dbReference type="EMBL" id="MBE3000172.1"/>
    </source>
</evidence>
<accession>A0ABR9P8K2</accession>
<proteinExistence type="predicted"/>
<dbReference type="Proteomes" id="UP000806528">
    <property type="component" value="Unassembled WGS sequence"/>
</dbReference>
<dbReference type="InterPro" id="IPR024735">
    <property type="entry name" value="TcpC"/>
</dbReference>
<gene>
    <name evidence="3" type="ORF">IDM40_15895</name>
</gene>
<dbReference type="Pfam" id="PF12642">
    <property type="entry name" value="TpcC"/>
    <property type="match status" value="1"/>
</dbReference>
<feature type="transmembrane region" description="Helical" evidence="2">
    <location>
        <begin position="40"/>
        <end position="62"/>
    </location>
</feature>